<protein>
    <submittedName>
        <fullName evidence="6">Hydroxyneurosporene-O-methyltransferase</fullName>
    </submittedName>
</protein>
<keyword evidence="1 6" id="KW-0489">Methyltransferase</keyword>
<dbReference type="SUPFAM" id="SSF53335">
    <property type="entry name" value="S-adenosyl-L-methionine-dependent methyltransferases"/>
    <property type="match status" value="1"/>
</dbReference>
<feature type="domain" description="O-methyltransferase C-terminal" evidence="4">
    <location>
        <begin position="141"/>
        <end position="353"/>
    </location>
</feature>
<evidence type="ECO:0000259" key="5">
    <source>
        <dbReference type="Pfam" id="PF08100"/>
    </source>
</evidence>
<dbReference type="InterPro" id="IPR036388">
    <property type="entry name" value="WH-like_DNA-bd_sf"/>
</dbReference>
<dbReference type="PANTHER" id="PTHR43712">
    <property type="entry name" value="PUTATIVE (AFU_ORTHOLOGUE AFUA_4G14580)-RELATED"/>
    <property type="match status" value="1"/>
</dbReference>
<gene>
    <name evidence="6" type="ORF">SAMN05878503_11151</name>
</gene>
<dbReference type="InterPro" id="IPR029063">
    <property type="entry name" value="SAM-dependent_MTases_sf"/>
</dbReference>
<evidence type="ECO:0000259" key="4">
    <source>
        <dbReference type="Pfam" id="PF00891"/>
    </source>
</evidence>
<dbReference type="Gene3D" id="1.10.287.1350">
    <property type="match status" value="1"/>
</dbReference>
<dbReference type="AlphaFoldDB" id="A0A285CWM2"/>
<dbReference type="SUPFAM" id="SSF46785">
    <property type="entry name" value="Winged helix' DNA-binding domain"/>
    <property type="match status" value="1"/>
</dbReference>
<keyword evidence="2 6" id="KW-0808">Transferase</keyword>
<dbReference type="RefSeq" id="WP_097030934.1">
    <property type="nucleotide sequence ID" value="NZ_OAOQ01000011.1"/>
</dbReference>
<dbReference type="OrthoDB" id="7418600at2"/>
<dbReference type="Gene3D" id="1.10.10.10">
    <property type="entry name" value="Winged helix-like DNA-binding domain superfamily/Winged helix DNA-binding domain"/>
    <property type="match status" value="1"/>
</dbReference>
<evidence type="ECO:0000313" key="7">
    <source>
        <dbReference type="Proteomes" id="UP000219467"/>
    </source>
</evidence>
<dbReference type="InterPro" id="IPR001077">
    <property type="entry name" value="COMT_C"/>
</dbReference>
<dbReference type="EMBL" id="OAOQ01000011">
    <property type="protein sequence ID" value="SNX71957.1"/>
    <property type="molecule type" value="Genomic_DNA"/>
</dbReference>
<reference evidence="7" key="1">
    <citation type="submission" date="2017-08" db="EMBL/GenBank/DDBJ databases">
        <authorList>
            <person name="Varghese N."/>
            <person name="Submissions S."/>
        </authorList>
    </citation>
    <scope>NUCLEOTIDE SEQUENCE [LARGE SCALE GENOMIC DNA]</scope>
    <source>
        <strain evidence="7">JA234</strain>
    </source>
</reference>
<dbReference type="GO" id="GO:0008171">
    <property type="term" value="F:O-methyltransferase activity"/>
    <property type="evidence" value="ECO:0007669"/>
    <property type="project" value="InterPro"/>
</dbReference>
<dbReference type="Gene3D" id="3.40.50.150">
    <property type="entry name" value="Vaccinia Virus protein VP39"/>
    <property type="match status" value="1"/>
</dbReference>
<dbReference type="GO" id="GO:0046983">
    <property type="term" value="F:protein dimerization activity"/>
    <property type="evidence" value="ECO:0007669"/>
    <property type="project" value="InterPro"/>
</dbReference>
<proteinExistence type="predicted"/>
<dbReference type="PANTHER" id="PTHR43712:SF2">
    <property type="entry name" value="O-METHYLTRANSFERASE CICE"/>
    <property type="match status" value="1"/>
</dbReference>
<evidence type="ECO:0000256" key="2">
    <source>
        <dbReference type="ARBA" id="ARBA00022679"/>
    </source>
</evidence>
<dbReference type="PROSITE" id="PS51683">
    <property type="entry name" value="SAM_OMT_II"/>
    <property type="match status" value="1"/>
</dbReference>
<evidence type="ECO:0000313" key="6">
    <source>
        <dbReference type="EMBL" id="SNX71957.1"/>
    </source>
</evidence>
<dbReference type="PIRSF" id="PIRSF005739">
    <property type="entry name" value="O-mtase"/>
    <property type="match status" value="1"/>
</dbReference>
<dbReference type="InterPro" id="IPR016461">
    <property type="entry name" value="COMT-like"/>
</dbReference>
<dbReference type="Proteomes" id="UP000219467">
    <property type="component" value="Unassembled WGS sequence"/>
</dbReference>
<keyword evidence="7" id="KW-1185">Reference proteome</keyword>
<dbReference type="Pfam" id="PF00891">
    <property type="entry name" value="Methyltransf_2"/>
    <property type="match status" value="1"/>
</dbReference>
<dbReference type="InterPro" id="IPR012967">
    <property type="entry name" value="COMT_dimerisation"/>
</dbReference>
<keyword evidence="3" id="KW-0949">S-adenosyl-L-methionine</keyword>
<dbReference type="InterPro" id="IPR036390">
    <property type="entry name" value="WH_DNA-bd_sf"/>
</dbReference>
<evidence type="ECO:0000256" key="3">
    <source>
        <dbReference type="ARBA" id="ARBA00022691"/>
    </source>
</evidence>
<organism evidence="6 7">
    <name type="scientific">Cereibacter ovatus</name>
    <dbReference type="NCBI Taxonomy" id="439529"/>
    <lineage>
        <taxon>Bacteria</taxon>
        <taxon>Pseudomonadati</taxon>
        <taxon>Pseudomonadota</taxon>
        <taxon>Alphaproteobacteria</taxon>
        <taxon>Rhodobacterales</taxon>
        <taxon>Paracoccaceae</taxon>
        <taxon>Cereibacter</taxon>
    </lineage>
</organism>
<name>A0A285CWM2_9RHOB</name>
<accession>A0A285CWM2</accession>
<sequence>MSALRPSASGGFSLSRLGLRLAGSRRFQLIAERIPLLRRFGRREGDALFDIVAGFVHSQVLYALVDLRVLHMVQPGPQTVAALAAKAGLSPDRMQLLLQGGAALKLLKRCRDGRFDLATRGAAFLAVPGLEAMVGHHHVLYRDLSDPVAFLKGETDPDLARFWPYVFGATGATDPEVTAKYSRLMTESQGLVAEDTLRLVDLMGVRRLMDVGGGAGAFLGAVGRAYPLIEVMLFDLPVVVAAAPARLEAEGLGGRFTVHGGSFRDDPLPKGADAISLIRVLFDHSDDTVKLLLSRVYDALPPDGRIIIAEPMSGGAAPHRETDTYFAFYTAAMRTGRTRSAVEIGELLAAQGFTGIKTFPGPRPYVASAITALRPSAVA</sequence>
<evidence type="ECO:0000256" key="1">
    <source>
        <dbReference type="ARBA" id="ARBA00022603"/>
    </source>
</evidence>
<dbReference type="Pfam" id="PF08100">
    <property type="entry name" value="Dimerisation"/>
    <property type="match status" value="1"/>
</dbReference>
<dbReference type="GO" id="GO:0032259">
    <property type="term" value="P:methylation"/>
    <property type="evidence" value="ECO:0007669"/>
    <property type="project" value="UniProtKB-KW"/>
</dbReference>
<feature type="domain" description="O-methyltransferase dimerisation" evidence="5">
    <location>
        <begin position="50"/>
        <end position="125"/>
    </location>
</feature>